<keyword evidence="2" id="KW-1185">Reference proteome</keyword>
<dbReference type="AlphaFoldDB" id="A0A6F8Y1E8"/>
<sequence>MRKVDVAERRARLLARHHLAPGSAAADPAEAARGVVALHSTDPASVFLSLHARTTPALAAGRPRSAAPAAGAGSSVADIERALYEERSLVRMLGMRRTIFVVPVELAPIVQASTTDAIAAVQRRKYTQIITDAGVGDGPWLKEVEEGAARALAARGEATGAELSTDEPRLRTQVLMAAGKPYEAKTNITTWVLFLLAAEGRIVRGRPRGSWISSQYRWSPIEVWLPGGMAEVPADEARVELVRRWLAAYGPGTANDIKWWTGWTAGQVKQALTAIKPVEVDLGGTTGLLLPGDAEPVAAPEPAVSLLPALDPTPMGWQERSWYLGGHGPALFDRSGNVGPTVWWDGRIVGGWAQRSSGEVVYRLLEDVGRDVAVAVEANAARLTEWIGSVRVTPRFRTPLERELVA</sequence>
<name>A0A6F8Y1E8_9ACTN</name>
<evidence type="ECO:0000313" key="1">
    <source>
        <dbReference type="EMBL" id="BCB79859.1"/>
    </source>
</evidence>
<reference evidence="1 2" key="1">
    <citation type="submission" date="2020-03" db="EMBL/GenBank/DDBJ databases">
        <title>Whole genome shotgun sequence of Phytohabitans flavus NBRC 107702.</title>
        <authorList>
            <person name="Komaki H."/>
            <person name="Tamura T."/>
        </authorList>
    </citation>
    <scope>NUCLEOTIDE SEQUENCE [LARGE SCALE GENOMIC DNA]</scope>
    <source>
        <strain evidence="1 2">NBRC 107702</strain>
    </source>
</reference>
<organism evidence="1 2">
    <name type="scientific">Phytohabitans flavus</name>
    <dbReference type="NCBI Taxonomy" id="1076124"/>
    <lineage>
        <taxon>Bacteria</taxon>
        <taxon>Bacillati</taxon>
        <taxon>Actinomycetota</taxon>
        <taxon>Actinomycetes</taxon>
        <taxon>Micromonosporales</taxon>
        <taxon>Micromonosporaceae</taxon>
    </lineage>
</organism>
<dbReference type="InterPro" id="IPR009351">
    <property type="entry name" value="AlkZ-like"/>
</dbReference>
<dbReference type="PANTHER" id="PTHR38479">
    <property type="entry name" value="LMO0824 PROTEIN"/>
    <property type="match status" value="1"/>
</dbReference>
<accession>A0A6F8Y1E8</accession>
<dbReference type="EMBL" id="AP022870">
    <property type="protein sequence ID" value="BCB79859.1"/>
    <property type="molecule type" value="Genomic_DNA"/>
</dbReference>
<protein>
    <recommendedName>
        <fullName evidence="3">Winged helix DNA-binding domain-containing protein</fullName>
    </recommendedName>
</protein>
<evidence type="ECO:0008006" key="3">
    <source>
        <dbReference type="Google" id="ProtNLM"/>
    </source>
</evidence>
<dbReference type="PANTHER" id="PTHR38479:SF2">
    <property type="entry name" value="WINGED HELIX DNA-BINDING DOMAIN-CONTAINING PROTEIN"/>
    <property type="match status" value="1"/>
</dbReference>
<dbReference type="Pfam" id="PF06224">
    <property type="entry name" value="AlkZ-like"/>
    <property type="match status" value="1"/>
</dbReference>
<gene>
    <name evidence="1" type="ORF">Pflav_062690</name>
</gene>
<proteinExistence type="predicted"/>
<reference evidence="1 2" key="2">
    <citation type="submission" date="2020-03" db="EMBL/GenBank/DDBJ databases">
        <authorList>
            <person name="Ichikawa N."/>
            <person name="Kimura A."/>
            <person name="Kitahashi Y."/>
            <person name="Uohara A."/>
        </authorList>
    </citation>
    <scope>NUCLEOTIDE SEQUENCE [LARGE SCALE GENOMIC DNA]</scope>
    <source>
        <strain evidence="1 2">NBRC 107702</strain>
    </source>
</reference>
<dbReference type="KEGG" id="pfla:Pflav_062690"/>
<dbReference type="RefSeq" id="WP_173039931.1">
    <property type="nucleotide sequence ID" value="NZ_AP022870.1"/>
</dbReference>
<dbReference type="Proteomes" id="UP000502508">
    <property type="component" value="Chromosome"/>
</dbReference>
<evidence type="ECO:0000313" key="2">
    <source>
        <dbReference type="Proteomes" id="UP000502508"/>
    </source>
</evidence>